<feature type="compositionally biased region" description="Basic and acidic residues" evidence="2">
    <location>
        <begin position="617"/>
        <end position="629"/>
    </location>
</feature>
<feature type="compositionally biased region" description="Low complexity" evidence="2">
    <location>
        <begin position="91"/>
        <end position="102"/>
    </location>
</feature>
<feature type="compositionally biased region" description="Low complexity" evidence="2">
    <location>
        <begin position="36"/>
        <end position="67"/>
    </location>
</feature>
<feature type="compositionally biased region" description="Polar residues" evidence="2">
    <location>
        <begin position="849"/>
        <end position="859"/>
    </location>
</feature>
<feature type="region of interest" description="Disordered" evidence="2">
    <location>
        <begin position="1"/>
        <end position="106"/>
    </location>
</feature>
<feature type="compositionally biased region" description="Basic and acidic residues" evidence="2">
    <location>
        <begin position="676"/>
        <end position="695"/>
    </location>
</feature>
<feature type="region of interest" description="Disordered" evidence="2">
    <location>
        <begin position="1147"/>
        <end position="1184"/>
    </location>
</feature>
<gene>
    <name evidence="3" type="ORF">BN1205_028830</name>
</gene>
<feature type="compositionally biased region" description="Low complexity" evidence="2">
    <location>
        <begin position="358"/>
        <end position="371"/>
    </location>
</feature>
<feature type="region of interest" description="Disordered" evidence="2">
    <location>
        <begin position="420"/>
        <end position="457"/>
    </location>
</feature>
<evidence type="ECO:0000256" key="1">
    <source>
        <dbReference type="SAM" id="Coils"/>
    </source>
</evidence>
<accession>A0A0F7V8C3</accession>
<protein>
    <submittedName>
        <fullName evidence="3">Uncharacterized protein</fullName>
    </submittedName>
</protein>
<feature type="compositionally biased region" description="Basic and acidic residues" evidence="2">
    <location>
        <begin position="536"/>
        <end position="546"/>
    </location>
</feature>
<keyword evidence="1" id="KW-0175">Coiled coil</keyword>
<feature type="compositionally biased region" description="Basic and acidic residues" evidence="2">
    <location>
        <begin position="835"/>
        <end position="847"/>
    </location>
</feature>
<feature type="region of interest" description="Disordered" evidence="2">
    <location>
        <begin position="124"/>
        <end position="238"/>
    </location>
</feature>
<proteinExistence type="predicted"/>
<feature type="coiled-coil region" evidence="1">
    <location>
        <begin position="1482"/>
        <end position="1516"/>
    </location>
</feature>
<reference evidence="3" key="1">
    <citation type="journal article" date="2015" name="PLoS ONE">
        <title>Comprehensive Evaluation of Toxoplasma gondii VEG and Neospora caninum LIV Genomes with Tachyzoite Stage Transcriptome and Proteome Defines Novel Transcript Features.</title>
        <authorList>
            <person name="Ramaprasad A."/>
            <person name="Mourier T."/>
            <person name="Naeem R."/>
            <person name="Malas T.B."/>
            <person name="Moussa E."/>
            <person name="Panigrahi A."/>
            <person name="Vermont S.J."/>
            <person name="Otto T.D."/>
            <person name="Wastling J."/>
            <person name="Pain A."/>
        </authorList>
    </citation>
    <scope>NUCLEOTIDE SEQUENCE</scope>
    <source>
        <strain evidence="3">VEG</strain>
    </source>
</reference>
<feature type="compositionally biased region" description="Polar residues" evidence="2">
    <location>
        <begin position="630"/>
        <end position="647"/>
    </location>
</feature>
<sequence length="1564" mass="171372">MDDSINVSGPTGTSNHMSSEDLPNENEPPATSQPGTSSLAQLQTLTSALTPDNSSSSPSRRMSTPLPETLQSSDVDPISDSAHDTGRSEISKSSSECSSRSSNKVGEMLLNDIENVATDEKCAEADATLGSSQLEDQRSPRDGDALAATENTVQPQSGCAPLSSNNGSSSPTQRKYTGLAEEFQPSDDDPIQESAHARDRTEPSRVSSEGSSGSSDKGGEMLLNDVDNAAPEGKCSETDDVMHSTSALCPCLLQDRNISSPSNSSLMCIGNENTLVDGNATEAVVQQPTSQGFGLLPDGAGMTSELQSLDKGAQIDEIGNQEASVVNEGHADEPESGKSPSVESGQPNADAEPAMGDLESNPSLESSSSPLKIENGGSATKVPVPVSAGDQDGYEYLSMKEKLQMFEEISKQRSSELLKSFSSVSSRRGDFASRSSIRTDVSPRICDPPSETAVRERDEQIAKLSGLLKHRMDTLGAVGSELEKKEKTLEMIREENAYLTREFMGRVAATGQEQPLPTLPSLPRSDVATSWLAQEARNEEARHDAAIRSSMVSCGPRTLPVSAEAPDSPAPPETLDQPEASSSAESSKQASRQASSISSGNRSFSSRNESPMSIKQSRGDSVERKRTEAPSDSQPVENSIPINTSIGNGEESDDGQLRTRQRAQDDTAVVCPPLQEKLKLFEDLQSKEKMEDRQKPTRIATGGGLAKSTQEQPPLERDTAARPKDSLGGATQHPFLAEKDAEIARLIALVRHKESLIDLAQQGVAQKEEEILAELAEKFSLSRDYMHYLAEHHEKAPEILRTGKSFCPRSSAGNREMTADGETETGTRLVNRSRGKTDTGCTERDQPGAHTTSTTNSMAQDERGISDSMLEFRPAKLNAYALHMDQRPTRNQGPRRSEDARKRSPEESREVAPLRRLDNLEEWLSEEFSSQDELCTKGAGKERLELEGCEDIFAGGVCRIEETRKDNYSKYPVENDKSKFSCNILRERKVGDDSVESETLSSPWIASASAETYDGDELRAEEEIALEALRQYTRRVAPIRENAVMVPDANGDFTTYEGGAGFAEGRLADSRTEGYSKLMAGVDHDEELFTDALTSPSGHAETGQLQRACNARECFEAKSNATKMELIQCSGASLRGSPRTLEETEEGMASNGRRRQQAIESVPRQFAQGRTRSVRRCDEEPSDRVWPSLPSFSHAWRQGIDTLDSDEDDSYGDKTGPYFHGICTSVKLSPKGNIPYGGSDRTTTRHTAQAIRQCRDTSDGQIKSNGKKLRAELFFKTLMDQTRARLERHLAEEEFSGLRDSSGLRRAMKAYEDVKQMAMEVRDMRKENQLLRQAVFNSRRKMETIVGGLEEMSQDERTLRTALSWFITNDLQLGVPSHEQHLSSAALDSNDFQTQAASSKQALSDSPPQLMGTENDRPVSHDLSPAEALDDKRVEDVSSEIPLKSPNDVSKSNEGFSNSVIKRPNPEAIQPTQDTEQTARSLKRATRLVKIQEKRIAALEEQLFELTKRCMYLEELDDAMWGLIEERMENDTRITERIKETYERSCAQLRARLADAGAAEVIDK</sequence>
<feature type="compositionally biased region" description="Polar residues" evidence="2">
    <location>
        <begin position="1447"/>
        <end position="1460"/>
    </location>
</feature>
<feature type="compositionally biased region" description="Polar residues" evidence="2">
    <location>
        <begin position="149"/>
        <end position="175"/>
    </location>
</feature>
<feature type="region of interest" description="Disordered" evidence="2">
    <location>
        <begin position="531"/>
        <end position="732"/>
    </location>
</feature>
<feature type="region of interest" description="Disordered" evidence="2">
    <location>
        <begin position="881"/>
        <end position="912"/>
    </location>
</feature>
<feature type="compositionally biased region" description="Basic and acidic residues" evidence="2">
    <location>
        <begin position="81"/>
        <end position="90"/>
    </location>
</feature>
<feature type="compositionally biased region" description="Basic and acidic residues" evidence="2">
    <location>
        <begin position="895"/>
        <end position="912"/>
    </location>
</feature>
<organism evidence="3">
    <name type="scientific">Toxoplasma gondii (strain ATCC 50861 / VEG)</name>
    <dbReference type="NCBI Taxonomy" id="432359"/>
    <lineage>
        <taxon>Eukaryota</taxon>
        <taxon>Sar</taxon>
        <taxon>Alveolata</taxon>
        <taxon>Apicomplexa</taxon>
        <taxon>Conoidasida</taxon>
        <taxon>Coccidia</taxon>
        <taxon>Eucoccidiorida</taxon>
        <taxon>Eimeriorina</taxon>
        <taxon>Sarcocystidae</taxon>
        <taxon>Toxoplasma</taxon>
    </lineage>
</organism>
<feature type="compositionally biased region" description="Basic and acidic residues" evidence="2">
    <location>
        <begin position="714"/>
        <end position="725"/>
    </location>
</feature>
<feature type="region of interest" description="Disordered" evidence="2">
    <location>
        <begin position="810"/>
        <end position="862"/>
    </location>
</feature>
<feature type="compositionally biased region" description="Polar residues" evidence="2">
    <location>
        <begin position="1392"/>
        <end position="1407"/>
    </location>
</feature>
<feature type="compositionally biased region" description="Polar residues" evidence="2">
    <location>
        <begin position="1470"/>
        <end position="1480"/>
    </location>
</feature>
<feature type="compositionally biased region" description="Polar residues" evidence="2">
    <location>
        <begin position="338"/>
        <end position="347"/>
    </location>
</feature>
<feature type="region of interest" description="Disordered" evidence="2">
    <location>
        <begin position="1392"/>
        <end position="1480"/>
    </location>
</feature>
<feature type="compositionally biased region" description="Basic and acidic residues" evidence="2">
    <location>
        <begin position="135"/>
        <end position="144"/>
    </location>
</feature>
<evidence type="ECO:0000313" key="3">
    <source>
        <dbReference type="EMBL" id="CEL78798.1"/>
    </source>
</evidence>
<name>A0A0F7V8C3_TOXGV</name>
<feature type="region of interest" description="Disordered" evidence="2">
    <location>
        <begin position="290"/>
        <end position="391"/>
    </location>
</feature>
<feature type="compositionally biased region" description="Low complexity" evidence="2">
    <location>
        <begin position="580"/>
        <end position="610"/>
    </location>
</feature>
<evidence type="ECO:0000256" key="2">
    <source>
        <dbReference type="SAM" id="MobiDB-lite"/>
    </source>
</evidence>
<feature type="compositionally biased region" description="Polar residues" evidence="2">
    <location>
        <begin position="1"/>
        <end position="17"/>
    </location>
</feature>
<feature type="compositionally biased region" description="Low complexity" evidence="2">
    <location>
        <begin position="204"/>
        <end position="215"/>
    </location>
</feature>
<dbReference type="EMBL" id="LN714502">
    <property type="protein sequence ID" value="CEL78798.1"/>
    <property type="molecule type" value="Genomic_DNA"/>
</dbReference>